<dbReference type="PRINTS" id="PR00119">
    <property type="entry name" value="CATATPASE"/>
</dbReference>
<dbReference type="InterPro" id="IPR036412">
    <property type="entry name" value="HAD-like_sf"/>
</dbReference>
<keyword evidence="16" id="KW-1185">Reference proteome</keyword>
<dbReference type="PROSITE" id="PS50846">
    <property type="entry name" value="HMA_2"/>
    <property type="match status" value="1"/>
</dbReference>
<dbReference type="InterPro" id="IPR059000">
    <property type="entry name" value="ATPase_P-type_domA"/>
</dbReference>
<feature type="transmembrane region" description="Helical" evidence="13">
    <location>
        <begin position="225"/>
        <end position="244"/>
    </location>
</feature>
<dbReference type="PANTHER" id="PTHR43520:SF5">
    <property type="entry name" value="CATION-TRANSPORTING P-TYPE ATPASE-RELATED"/>
    <property type="match status" value="1"/>
</dbReference>
<evidence type="ECO:0000256" key="6">
    <source>
        <dbReference type="ARBA" id="ARBA00022692"/>
    </source>
</evidence>
<dbReference type="SUPFAM" id="SSF55008">
    <property type="entry name" value="HMA, heavy metal-associated domain"/>
    <property type="match status" value="1"/>
</dbReference>
<comment type="subcellular location">
    <subcellularLocation>
        <location evidence="1">Cell membrane</location>
        <topology evidence="1">Multi-pass membrane protein</topology>
    </subcellularLocation>
</comment>
<organism evidence="15 16">
    <name type="scientific">Sunxiuqinia dokdonensis</name>
    <dbReference type="NCBI Taxonomy" id="1409788"/>
    <lineage>
        <taxon>Bacteria</taxon>
        <taxon>Pseudomonadati</taxon>
        <taxon>Bacteroidota</taxon>
        <taxon>Bacteroidia</taxon>
        <taxon>Marinilabiliales</taxon>
        <taxon>Prolixibacteraceae</taxon>
        <taxon>Sunxiuqinia</taxon>
    </lineage>
</organism>
<evidence type="ECO:0000256" key="1">
    <source>
        <dbReference type="ARBA" id="ARBA00004651"/>
    </source>
</evidence>
<dbReference type="PANTHER" id="PTHR43520">
    <property type="entry name" value="ATP7, ISOFORM B"/>
    <property type="match status" value="1"/>
</dbReference>
<dbReference type="InterPro" id="IPR018303">
    <property type="entry name" value="ATPase_P-typ_P_site"/>
</dbReference>
<dbReference type="SUPFAM" id="SSF81653">
    <property type="entry name" value="Calcium ATPase, transduction domain A"/>
    <property type="match status" value="1"/>
</dbReference>
<dbReference type="GO" id="GO:0005886">
    <property type="term" value="C:plasma membrane"/>
    <property type="evidence" value="ECO:0007669"/>
    <property type="project" value="UniProtKB-SubCell"/>
</dbReference>
<evidence type="ECO:0000256" key="10">
    <source>
        <dbReference type="ARBA" id="ARBA00022989"/>
    </source>
</evidence>
<dbReference type="SUPFAM" id="SSF81665">
    <property type="entry name" value="Calcium ATPase, transmembrane domain M"/>
    <property type="match status" value="1"/>
</dbReference>
<accession>A0A0L8V3W3</accession>
<dbReference type="GO" id="GO:0016887">
    <property type="term" value="F:ATP hydrolysis activity"/>
    <property type="evidence" value="ECO:0007669"/>
    <property type="project" value="InterPro"/>
</dbReference>
<dbReference type="SUPFAM" id="SSF56784">
    <property type="entry name" value="HAD-like"/>
    <property type="match status" value="1"/>
</dbReference>
<keyword evidence="11" id="KW-0406">Ion transport</keyword>
<keyword evidence="8" id="KW-0460">Magnesium</keyword>
<evidence type="ECO:0000256" key="7">
    <source>
        <dbReference type="ARBA" id="ARBA00022723"/>
    </source>
</evidence>
<dbReference type="Pfam" id="PF00122">
    <property type="entry name" value="E1-E2_ATPase"/>
    <property type="match status" value="1"/>
</dbReference>
<dbReference type="GO" id="GO:0005507">
    <property type="term" value="F:copper ion binding"/>
    <property type="evidence" value="ECO:0007669"/>
    <property type="project" value="TreeGrafter"/>
</dbReference>
<dbReference type="GO" id="GO:0005524">
    <property type="term" value="F:ATP binding"/>
    <property type="evidence" value="ECO:0007669"/>
    <property type="project" value="InterPro"/>
</dbReference>
<dbReference type="InterPro" id="IPR021993">
    <property type="entry name" value="ATPase-cat-bd"/>
</dbReference>
<dbReference type="PROSITE" id="PS00154">
    <property type="entry name" value="ATPASE_E1_E2"/>
    <property type="match status" value="1"/>
</dbReference>
<dbReference type="InterPro" id="IPR036163">
    <property type="entry name" value="HMA_dom_sf"/>
</dbReference>
<dbReference type="Pfam" id="PF12156">
    <property type="entry name" value="ATPase-cat_bd"/>
    <property type="match status" value="1"/>
</dbReference>
<evidence type="ECO:0000256" key="13">
    <source>
        <dbReference type="SAM" id="Phobius"/>
    </source>
</evidence>
<evidence type="ECO:0000256" key="9">
    <source>
        <dbReference type="ARBA" id="ARBA00022967"/>
    </source>
</evidence>
<keyword evidence="10 13" id="KW-1133">Transmembrane helix</keyword>
<evidence type="ECO:0000256" key="4">
    <source>
        <dbReference type="ARBA" id="ARBA00022475"/>
    </source>
</evidence>
<dbReference type="Gene3D" id="3.30.70.100">
    <property type="match status" value="1"/>
</dbReference>
<evidence type="ECO:0000256" key="8">
    <source>
        <dbReference type="ARBA" id="ARBA00022842"/>
    </source>
</evidence>
<evidence type="ECO:0000259" key="14">
    <source>
        <dbReference type="PROSITE" id="PS50846"/>
    </source>
</evidence>
<keyword evidence="6 13" id="KW-0812">Transmembrane</keyword>
<dbReference type="Pfam" id="PF00702">
    <property type="entry name" value="Hydrolase"/>
    <property type="match status" value="1"/>
</dbReference>
<dbReference type="CDD" id="cd00371">
    <property type="entry name" value="HMA"/>
    <property type="match status" value="1"/>
</dbReference>
<evidence type="ECO:0000256" key="5">
    <source>
        <dbReference type="ARBA" id="ARBA00022553"/>
    </source>
</evidence>
<feature type="domain" description="HMA" evidence="14">
    <location>
        <begin position="102"/>
        <end position="168"/>
    </location>
</feature>
<keyword evidence="4" id="KW-1003">Cell membrane</keyword>
<dbReference type="Gene3D" id="2.70.150.10">
    <property type="entry name" value="Calcium-transporting ATPase, cytoplasmic transduction domain A"/>
    <property type="match status" value="1"/>
</dbReference>
<keyword evidence="12 13" id="KW-0472">Membrane</keyword>
<gene>
    <name evidence="15" type="ORF">NC99_40440</name>
</gene>
<dbReference type="InterPro" id="IPR006121">
    <property type="entry name" value="HMA_dom"/>
</dbReference>
<dbReference type="PRINTS" id="PR00943">
    <property type="entry name" value="CUATPASE"/>
</dbReference>
<name>A0A0L8V3W3_9BACT</name>
<feature type="transmembrane region" description="Helical" evidence="13">
    <location>
        <begin position="186"/>
        <end position="205"/>
    </location>
</feature>
<feature type="transmembrane region" description="Helical" evidence="13">
    <location>
        <begin position="754"/>
        <end position="775"/>
    </location>
</feature>
<dbReference type="Gene3D" id="3.40.50.1000">
    <property type="entry name" value="HAD superfamily/HAD-like"/>
    <property type="match status" value="1"/>
</dbReference>
<keyword evidence="9" id="KW-1278">Translocase</keyword>
<feature type="transmembrane region" description="Helical" evidence="13">
    <location>
        <begin position="781"/>
        <end position="806"/>
    </location>
</feature>
<feature type="transmembrane region" description="Helical" evidence="13">
    <location>
        <begin position="437"/>
        <end position="455"/>
    </location>
</feature>
<dbReference type="InterPro" id="IPR023298">
    <property type="entry name" value="ATPase_P-typ_TM_dom_sf"/>
</dbReference>
<dbReference type="STRING" id="1409788.NC99_40440"/>
<sequence>MQKSNQQLKAQLLKNDHQTCIHCGDDCGPAPIIWNNKPFCCQGCQTVYQLLNENQMDQYYSIQAAPGIKLNTDQIPSDDKFAYLDLEEIRNGLLDFSDGGVSKVRFFIPTIHCASCIWLLENLHTLHRGVIQSSVNFPKKEVSITFRDDEITLRQLVELLASIHYLPEISQQSMEKPEKGKTNKTLLAKIGIAGFGFLNTMLYHFPQYMPGSEHLETDFRLTFGWLSFLLSIPVLIYCASDYFLTAWKSLRKKMISIDLPIAIGLVTLFLQSTYEVASDQGIGYFDSMTGLVFFMLIGKWYQSITYEALTFERDYKSYFPVAVTKVTPEGNTTIALNELKAGDRILVRNQELIPTDATIEKGHASIDYSFVTGESIPVAKNTGDFVFAGGRQMGSAIELLVQKEVEQSYLTQLWNQDKKKADDKSAMSGIMDKVSQYFTLVIISIALSAGIYWNFADSSKALFAFTSVLIIACPCALALTIPFTFGTTMRQFGRKGFYLKNTAVIEKLYRIKTVVFDKTGTITHAQSSKIEFRGEKLSDEQTRLIKSLVFHSTHPLSKAIYESIPEPVSYEVSNFKEIPSLGITGLVNGKKINIGSQYFVTGDQSSAKELKTQVWVFIENKTLGYFQFENNYREGLAKTIANLQTSYELHLISGDNESERLNLLPLFQDHARLNFNQSPTDKLNYIKNLQQNGEDALMIGDGLNDAGALNESKVGLVVADNIYNFTPACDAILQAEKFASLHRFIQFTKTSMRIVWLSFLISFLYNIVGISFAVQGNLSPIIAAILMPLSSVTVVAFATFSVNFMVKRKQL</sequence>
<dbReference type="PATRIC" id="fig|1409788.3.peg.4132"/>
<dbReference type="AlphaFoldDB" id="A0A0L8V3W3"/>
<dbReference type="NCBIfam" id="TIGR01494">
    <property type="entry name" value="ATPase_P-type"/>
    <property type="match status" value="1"/>
</dbReference>
<dbReference type="Proteomes" id="UP000036958">
    <property type="component" value="Unassembled WGS sequence"/>
</dbReference>
<keyword evidence="7" id="KW-0479">Metal-binding</keyword>
<evidence type="ECO:0000256" key="3">
    <source>
        <dbReference type="ARBA" id="ARBA00022448"/>
    </source>
</evidence>
<evidence type="ECO:0000256" key="12">
    <source>
        <dbReference type="ARBA" id="ARBA00023136"/>
    </source>
</evidence>
<dbReference type="GO" id="GO:0055070">
    <property type="term" value="P:copper ion homeostasis"/>
    <property type="evidence" value="ECO:0007669"/>
    <property type="project" value="TreeGrafter"/>
</dbReference>
<proteinExistence type="inferred from homology"/>
<keyword evidence="3" id="KW-0813">Transport</keyword>
<keyword evidence="5" id="KW-0597">Phosphoprotein</keyword>
<dbReference type="InterPro" id="IPR023299">
    <property type="entry name" value="ATPase_P-typ_cyto_dom_N"/>
</dbReference>
<reference evidence="16" key="1">
    <citation type="submission" date="2015-07" db="EMBL/GenBank/DDBJ databases">
        <title>Genome sequencing of Sunxiuqinia dokdonensis strain SK.</title>
        <authorList>
            <person name="Ahn S."/>
            <person name="Kim B.-C."/>
        </authorList>
    </citation>
    <scope>NUCLEOTIDE SEQUENCE [LARGE SCALE GENOMIC DNA]</scope>
    <source>
        <strain evidence="16">SK</strain>
    </source>
</reference>
<evidence type="ECO:0000256" key="2">
    <source>
        <dbReference type="ARBA" id="ARBA00006024"/>
    </source>
</evidence>
<protein>
    <recommendedName>
        <fullName evidence="14">HMA domain-containing protein</fullName>
    </recommendedName>
</protein>
<feature type="transmembrane region" description="Helical" evidence="13">
    <location>
        <begin position="461"/>
        <end position="485"/>
    </location>
</feature>
<dbReference type="InterPro" id="IPR008250">
    <property type="entry name" value="ATPase_P-typ_transduc_dom_A_sf"/>
</dbReference>
<dbReference type="InterPro" id="IPR001757">
    <property type="entry name" value="P_typ_ATPase"/>
</dbReference>
<comment type="similarity">
    <text evidence="2">Belongs to the cation transport ATPase (P-type) (TC 3.A.3) family. Type IB subfamily.</text>
</comment>
<evidence type="ECO:0000313" key="15">
    <source>
        <dbReference type="EMBL" id="KOH43155.1"/>
    </source>
</evidence>
<dbReference type="Gene3D" id="3.40.1110.10">
    <property type="entry name" value="Calcium-transporting ATPase, cytoplasmic domain N"/>
    <property type="match status" value="1"/>
</dbReference>
<dbReference type="GO" id="GO:0043682">
    <property type="term" value="F:P-type divalent copper transporter activity"/>
    <property type="evidence" value="ECO:0007669"/>
    <property type="project" value="TreeGrafter"/>
</dbReference>
<evidence type="ECO:0000313" key="16">
    <source>
        <dbReference type="Proteomes" id="UP000036958"/>
    </source>
</evidence>
<evidence type="ECO:0000256" key="11">
    <source>
        <dbReference type="ARBA" id="ARBA00023065"/>
    </source>
</evidence>
<dbReference type="InterPro" id="IPR023214">
    <property type="entry name" value="HAD_sf"/>
</dbReference>
<comment type="caution">
    <text evidence="15">The sequence shown here is derived from an EMBL/GenBank/DDBJ whole genome shotgun (WGS) entry which is preliminary data.</text>
</comment>
<dbReference type="EMBL" id="LGIA01000198">
    <property type="protein sequence ID" value="KOH43155.1"/>
    <property type="molecule type" value="Genomic_DNA"/>
</dbReference>